<keyword evidence="3" id="KW-1185">Reference proteome</keyword>
<feature type="region of interest" description="Disordered" evidence="1">
    <location>
        <begin position="146"/>
        <end position="180"/>
    </location>
</feature>
<protein>
    <submittedName>
        <fullName evidence="2">Uncharacterized protein</fullName>
    </submittedName>
</protein>
<organism evidence="2 3">
    <name type="scientific">Rangifer tarandus platyrhynchus</name>
    <name type="common">Svalbard reindeer</name>
    <dbReference type="NCBI Taxonomy" id="3082113"/>
    <lineage>
        <taxon>Eukaryota</taxon>
        <taxon>Metazoa</taxon>
        <taxon>Chordata</taxon>
        <taxon>Craniata</taxon>
        <taxon>Vertebrata</taxon>
        <taxon>Euteleostomi</taxon>
        <taxon>Mammalia</taxon>
        <taxon>Eutheria</taxon>
        <taxon>Laurasiatheria</taxon>
        <taxon>Artiodactyla</taxon>
        <taxon>Ruminantia</taxon>
        <taxon>Pecora</taxon>
        <taxon>Cervidae</taxon>
        <taxon>Odocoileinae</taxon>
        <taxon>Rangifer</taxon>
    </lineage>
</organism>
<gene>
    <name evidence="2" type="ORF">MRATA1EN1_LOCUS20244</name>
</gene>
<feature type="compositionally biased region" description="Low complexity" evidence="1">
    <location>
        <begin position="169"/>
        <end position="178"/>
    </location>
</feature>
<reference evidence="2" key="1">
    <citation type="submission" date="2023-04" db="EMBL/GenBank/DDBJ databases">
        <authorList>
            <consortium name="ELIXIR-Norway"/>
        </authorList>
    </citation>
    <scope>NUCLEOTIDE SEQUENCE [LARGE SCALE GENOMIC DNA]</scope>
</reference>
<sequence>MNCEYRKRSFECGIENLKARFTRSKTKITDLLHENFSKKRGELLFVRHLLSAPLNFSRGRCTTLVTALSALWDRKPKPAGVLCRRGAEPERDRQSSEVRPAPPQPQQGAASTERTLAQLRGILRQNEETDTKPSCLRYSETTGACSTESRRASGEAGLPGRDGGQTRPAAGRGLRARGPQADVRGCPRCAGYRAQHLPPASLVLRSDPSLFLSRYLLDLLFYLFVTLTA</sequence>
<dbReference type="Proteomes" id="UP001176941">
    <property type="component" value="Chromosome 30"/>
</dbReference>
<feature type="compositionally biased region" description="Basic and acidic residues" evidence="1">
    <location>
        <begin position="85"/>
        <end position="96"/>
    </location>
</feature>
<evidence type="ECO:0000313" key="2">
    <source>
        <dbReference type="EMBL" id="CAI9171282.1"/>
    </source>
</evidence>
<proteinExistence type="predicted"/>
<evidence type="ECO:0000313" key="3">
    <source>
        <dbReference type="Proteomes" id="UP001176941"/>
    </source>
</evidence>
<feature type="region of interest" description="Disordered" evidence="1">
    <location>
        <begin position="80"/>
        <end position="113"/>
    </location>
</feature>
<evidence type="ECO:0000256" key="1">
    <source>
        <dbReference type="SAM" id="MobiDB-lite"/>
    </source>
</evidence>
<accession>A0ABN8ZER8</accession>
<name>A0ABN8ZER8_RANTA</name>
<dbReference type="EMBL" id="OX459966">
    <property type="protein sequence ID" value="CAI9171282.1"/>
    <property type="molecule type" value="Genomic_DNA"/>
</dbReference>